<evidence type="ECO:0000313" key="1">
    <source>
        <dbReference type="EMBL" id="MBW8688140.1"/>
    </source>
</evidence>
<keyword evidence="2" id="KW-1185">Reference proteome</keyword>
<dbReference type="EMBL" id="JAICCF010000006">
    <property type="protein sequence ID" value="MBW8688140.1"/>
    <property type="molecule type" value="Genomic_DNA"/>
</dbReference>
<evidence type="ECO:0000313" key="2">
    <source>
        <dbReference type="Proteomes" id="UP000812961"/>
    </source>
</evidence>
<proteinExistence type="predicted"/>
<reference evidence="1 2" key="1">
    <citation type="submission" date="2021-08" db="EMBL/GenBank/DDBJ databases">
        <title>The genome sequence of Chitinophaga sp. B61.</title>
        <authorList>
            <person name="Zhang X."/>
        </authorList>
    </citation>
    <scope>NUCLEOTIDE SEQUENCE [LARGE SCALE GENOMIC DNA]</scope>
    <source>
        <strain evidence="1 2">B61</strain>
    </source>
</reference>
<organism evidence="1 2">
    <name type="scientific">Chitinophaga rhizophila</name>
    <dbReference type="NCBI Taxonomy" id="2866212"/>
    <lineage>
        <taxon>Bacteria</taxon>
        <taxon>Pseudomonadati</taxon>
        <taxon>Bacteroidota</taxon>
        <taxon>Chitinophagia</taxon>
        <taxon>Chitinophagales</taxon>
        <taxon>Chitinophagaceae</taxon>
        <taxon>Chitinophaga</taxon>
    </lineage>
</organism>
<comment type="caution">
    <text evidence="1">The sequence shown here is derived from an EMBL/GenBank/DDBJ whole genome shotgun (WGS) entry which is preliminary data.</text>
</comment>
<accession>A0ABS7GLK9</accession>
<sequence length="137" mass="15420">MSTVACFDEKVQETVSSIEHTEKSVIQASDEHANRLIDVAAQLQVTIGMLKQLVDNIESSFNSYSEAQAGNMVTQIFPIFRLSASLKEALHKENLIESLSNLVEDFDAEVKDLLEITNDLSRYKVNVRNDFDALFNH</sequence>
<name>A0ABS7GLK9_9BACT</name>
<gene>
    <name evidence="1" type="ORF">K1Y79_27635</name>
</gene>
<dbReference type="Proteomes" id="UP000812961">
    <property type="component" value="Unassembled WGS sequence"/>
</dbReference>
<protein>
    <submittedName>
        <fullName evidence="1">Uncharacterized protein</fullName>
    </submittedName>
</protein>
<dbReference type="RefSeq" id="WP_220253460.1">
    <property type="nucleotide sequence ID" value="NZ_JAICCF010000006.1"/>
</dbReference>